<dbReference type="GO" id="GO:0005737">
    <property type="term" value="C:cytoplasm"/>
    <property type="evidence" value="ECO:0007669"/>
    <property type="project" value="UniProtKB-SubCell"/>
</dbReference>
<dbReference type="NCBIfam" id="TIGR01575">
    <property type="entry name" value="rimI"/>
    <property type="match status" value="1"/>
</dbReference>
<dbReference type="InterPro" id="IPR000182">
    <property type="entry name" value="GNAT_dom"/>
</dbReference>
<dbReference type="InterPro" id="IPR016181">
    <property type="entry name" value="Acyl_CoA_acyltransferase"/>
</dbReference>
<organism evidence="7 8">
    <name type="scientific">Sutcliffiella horikoshii</name>
    <dbReference type="NCBI Taxonomy" id="79883"/>
    <lineage>
        <taxon>Bacteria</taxon>
        <taxon>Bacillati</taxon>
        <taxon>Bacillota</taxon>
        <taxon>Bacilli</taxon>
        <taxon>Bacillales</taxon>
        <taxon>Bacillaceae</taxon>
        <taxon>Sutcliffiella</taxon>
    </lineage>
</organism>
<feature type="domain" description="N-acetyltransferase" evidence="6">
    <location>
        <begin position="5"/>
        <end position="149"/>
    </location>
</feature>
<proteinExistence type="inferred from homology"/>
<name>A0A5D4SG04_9BACI</name>
<dbReference type="Pfam" id="PF00583">
    <property type="entry name" value="Acetyltransf_1"/>
    <property type="match status" value="1"/>
</dbReference>
<evidence type="ECO:0000256" key="2">
    <source>
        <dbReference type="ARBA" id="ARBA00022490"/>
    </source>
</evidence>
<dbReference type="Gene3D" id="3.40.630.30">
    <property type="match status" value="1"/>
</dbReference>
<dbReference type="EC" id="2.3.1.266" evidence="5"/>
<gene>
    <name evidence="7" type="primary">rimI</name>
    <name evidence="7" type="ORF">FZC76_20825</name>
</gene>
<dbReference type="STRING" id="79883.GCA_001636495_00270"/>
<reference evidence="7 8" key="1">
    <citation type="submission" date="2019-08" db="EMBL/GenBank/DDBJ databases">
        <title>Bacillus genomes from the desert of Cuatro Cienegas, Coahuila.</title>
        <authorList>
            <person name="Olmedo-Alvarez G."/>
        </authorList>
    </citation>
    <scope>NUCLEOTIDE SEQUENCE [LARGE SCALE GENOMIC DNA]</scope>
    <source>
        <strain evidence="7 8">CH28_1T</strain>
    </source>
</reference>
<dbReference type="AlphaFoldDB" id="A0A5D4SG04"/>
<dbReference type="EMBL" id="VTEV01000012">
    <property type="protein sequence ID" value="TYS62547.1"/>
    <property type="molecule type" value="Genomic_DNA"/>
</dbReference>
<comment type="catalytic activity">
    <reaction evidence="5">
        <text>N-terminal L-alanyl-[ribosomal protein bS18] + acetyl-CoA = N-terminal N(alpha)-acetyl-L-alanyl-[ribosomal protein bS18] + CoA + H(+)</text>
        <dbReference type="Rhea" id="RHEA:43756"/>
        <dbReference type="Rhea" id="RHEA-COMP:10676"/>
        <dbReference type="Rhea" id="RHEA-COMP:10677"/>
        <dbReference type="ChEBI" id="CHEBI:15378"/>
        <dbReference type="ChEBI" id="CHEBI:57287"/>
        <dbReference type="ChEBI" id="CHEBI:57288"/>
        <dbReference type="ChEBI" id="CHEBI:64718"/>
        <dbReference type="ChEBI" id="CHEBI:83683"/>
        <dbReference type="EC" id="2.3.1.266"/>
    </reaction>
</comment>
<comment type="similarity">
    <text evidence="1 5">Belongs to the acetyltransferase family. RimI subfamily.</text>
</comment>
<comment type="function">
    <text evidence="5">Acetylates the N-terminal alanine of ribosomal protein bS18.</text>
</comment>
<keyword evidence="3 7" id="KW-0808">Transferase</keyword>
<keyword evidence="4" id="KW-0012">Acyltransferase</keyword>
<dbReference type="OrthoDB" id="9794566at2"/>
<accession>A0A5D4SG04</accession>
<dbReference type="SUPFAM" id="SSF55729">
    <property type="entry name" value="Acyl-CoA N-acyltransferases (Nat)"/>
    <property type="match status" value="1"/>
</dbReference>
<evidence type="ECO:0000313" key="8">
    <source>
        <dbReference type="Proteomes" id="UP000322524"/>
    </source>
</evidence>
<dbReference type="InterPro" id="IPR006464">
    <property type="entry name" value="AcTrfase_RimI/Ard1"/>
</dbReference>
<evidence type="ECO:0000259" key="6">
    <source>
        <dbReference type="PROSITE" id="PS51186"/>
    </source>
</evidence>
<evidence type="ECO:0000256" key="5">
    <source>
        <dbReference type="RuleBase" id="RU363094"/>
    </source>
</evidence>
<keyword evidence="2 5" id="KW-0963">Cytoplasm</keyword>
<evidence type="ECO:0000256" key="4">
    <source>
        <dbReference type="ARBA" id="ARBA00023315"/>
    </source>
</evidence>
<dbReference type="InterPro" id="IPR050680">
    <property type="entry name" value="YpeA/RimI_acetyltransf"/>
</dbReference>
<dbReference type="CDD" id="cd04301">
    <property type="entry name" value="NAT_SF"/>
    <property type="match status" value="1"/>
</dbReference>
<evidence type="ECO:0000313" key="7">
    <source>
        <dbReference type="EMBL" id="TYS62547.1"/>
    </source>
</evidence>
<dbReference type="GO" id="GO:0008999">
    <property type="term" value="F:protein-N-terminal-alanine acetyltransferase activity"/>
    <property type="evidence" value="ECO:0007669"/>
    <property type="project" value="UniProtKB-EC"/>
</dbReference>
<dbReference type="Proteomes" id="UP000322524">
    <property type="component" value="Unassembled WGS sequence"/>
</dbReference>
<evidence type="ECO:0000256" key="1">
    <source>
        <dbReference type="ARBA" id="ARBA00005395"/>
    </source>
</evidence>
<dbReference type="PANTHER" id="PTHR43420">
    <property type="entry name" value="ACETYLTRANSFERASE"/>
    <property type="match status" value="1"/>
</dbReference>
<dbReference type="PROSITE" id="PS51186">
    <property type="entry name" value="GNAT"/>
    <property type="match status" value="1"/>
</dbReference>
<sequence length="149" mass="16879">MNSLVGISKMTVYDIEGVHRVELKSFATPWTKDAFYYELTNNPYAHYLVMKEDDRVIGYCGIWIVMGEAQITNIAVDPACRGRKLGDLLLGKAMEYCKMVGATTVSLEVRVSNLVAQGLYRKHGFQNGGIRKKYYVDNNEDALVMWVNI</sequence>
<comment type="caution">
    <text evidence="7">The sequence shown here is derived from an EMBL/GenBank/DDBJ whole genome shotgun (WGS) entry which is preliminary data.</text>
</comment>
<comment type="subcellular location">
    <subcellularLocation>
        <location evidence="5">Cytoplasm</location>
    </subcellularLocation>
</comment>
<protein>
    <recommendedName>
        <fullName evidence="5">[Ribosomal protein bS18]-alanine N-acetyltransferase</fullName>
        <ecNumber evidence="5">2.3.1.266</ecNumber>
    </recommendedName>
</protein>
<dbReference type="PANTHER" id="PTHR43420:SF44">
    <property type="entry name" value="ACETYLTRANSFERASE YPEA"/>
    <property type="match status" value="1"/>
</dbReference>
<dbReference type="RefSeq" id="WP_148990074.1">
    <property type="nucleotide sequence ID" value="NZ_VTEV01000012.1"/>
</dbReference>
<evidence type="ECO:0000256" key="3">
    <source>
        <dbReference type="ARBA" id="ARBA00022679"/>
    </source>
</evidence>